<keyword evidence="1" id="KW-0328">Glycosyltransferase</keyword>
<dbReference type="AlphaFoldDB" id="A0A7L9J2W3"/>
<dbReference type="SUPFAM" id="SSF53756">
    <property type="entry name" value="UDP-Glycosyltransferase/glycogen phosphorylase"/>
    <property type="match status" value="1"/>
</dbReference>
<protein>
    <submittedName>
        <fullName evidence="3">Glycosyltransferase family 4 protein</fullName>
    </submittedName>
</protein>
<dbReference type="GO" id="GO:0016757">
    <property type="term" value="F:glycosyltransferase activity"/>
    <property type="evidence" value="ECO:0007669"/>
    <property type="project" value="UniProtKB-KW"/>
</dbReference>
<dbReference type="Pfam" id="PF13692">
    <property type="entry name" value="Glyco_trans_1_4"/>
    <property type="match status" value="1"/>
</dbReference>
<evidence type="ECO:0000313" key="3">
    <source>
        <dbReference type="EMBL" id="QOK23572.1"/>
    </source>
</evidence>
<dbReference type="PANTHER" id="PTHR12526">
    <property type="entry name" value="GLYCOSYLTRANSFERASE"/>
    <property type="match status" value="1"/>
</dbReference>
<proteinExistence type="predicted"/>
<dbReference type="Gene3D" id="3.40.50.2000">
    <property type="entry name" value="Glycogen Phosphorylase B"/>
    <property type="match status" value="2"/>
</dbReference>
<evidence type="ECO:0000256" key="2">
    <source>
        <dbReference type="ARBA" id="ARBA00022679"/>
    </source>
</evidence>
<dbReference type="RefSeq" id="WP_192911588.1">
    <property type="nucleotide sequence ID" value="NZ_CP062789.1"/>
</dbReference>
<gene>
    <name evidence="3" type="ORF">IGS73_03990</name>
</gene>
<sequence>MVTFFSEARLVRSGAQCLSTNKDLAGTGWTRGLLGVPGLRLAARVRDDEGQPAGDLWALDGSVAPLPYYVGARGTILALPRLAQATHRAVRESDVVVARAPGVIGLMAAVMATVHRTPLATEVVGDIEDVLLAGIAGAPGRRMAPIAGWVTRRAVGRSRAARYVTQHTLQHRYPARRGAPTVGFSSIVLPADWLGAPCGPQSPVPTILAIGSQEQDYKGHDLLIRALLRLRASSPDLELVLVGEGRRQAYLRDLADELGVADRVTFAGYVADRAALRELVDRAWVFAMPSRTEGLPRALVEAMARSRACVGASVGGIPELIEARWQTPVDDVDALVERISTLLADEGLREDTGRRNAEVASAYQVESIEGARQQWVRMVTALIPRR</sequence>
<organism evidence="3 4">
    <name type="scientific">Janibacter indicus</name>
    <dbReference type="NCBI Taxonomy" id="857417"/>
    <lineage>
        <taxon>Bacteria</taxon>
        <taxon>Bacillati</taxon>
        <taxon>Actinomycetota</taxon>
        <taxon>Actinomycetes</taxon>
        <taxon>Micrococcales</taxon>
        <taxon>Intrasporangiaceae</taxon>
        <taxon>Janibacter</taxon>
    </lineage>
</organism>
<evidence type="ECO:0000256" key="1">
    <source>
        <dbReference type="ARBA" id="ARBA00022676"/>
    </source>
</evidence>
<reference evidence="3 4" key="1">
    <citation type="submission" date="2020-10" db="EMBL/GenBank/DDBJ databases">
        <title>Janibacter indicus TT2 genome sequence.</title>
        <authorList>
            <person name="Lee K."/>
            <person name="Ganzorig M."/>
        </authorList>
    </citation>
    <scope>NUCLEOTIDE SEQUENCE [LARGE SCALE GENOMIC DNA]</scope>
    <source>
        <strain evidence="3 4">TT2</strain>
    </source>
</reference>
<dbReference type="Proteomes" id="UP000593998">
    <property type="component" value="Chromosome"/>
</dbReference>
<evidence type="ECO:0000313" key="4">
    <source>
        <dbReference type="Proteomes" id="UP000593998"/>
    </source>
</evidence>
<accession>A0A7L9J2W3</accession>
<dbReference type="EMBL" id="CP062789">
    <property type="protein sequence ID" value="QOK23572.1"/>
    <property type="molecule type" value="Genomic_DNA"/>
</dbReference>
<dbReference type="PANTHER" id="PTHR12526:SF510">
    <property type="entry name" value="D-INOSITOL 3-PHOSPHATE GLYCOSYLTRANSFERASE"/>
    <property type="match status" value="1"/>
</dbReference>
<name>A0A7L9J2W3_9MICO</name>
<keyword evidence="2 3" id="KW-0808">Transferase</keyword>